<keyword evidence="3" id="KW-1185">Reference proteome</keyword>
<dbReference type="EMBL" id="GL440609">
    <property type="protein sequence ID" value="EFN65678.1"/>
    <property type="molecule type" value="Genomic_DNA"/>
</dbReference>
<protein>
    <submittedName>
        <fullName evidence="2">Uncharacterized protein</fullName>
    </submittedName>
</protein>
<accession>E2ALR9</accession>
<dbReference type="InParanoid" id="E2ALR9"/>
<name>E2ALR9_CAMFO</name>
<dbReference type="AlphaFoldDB" id="E2ALR9"/>
<dbReference type="Proteomes" id="UP000000311">
    <property type="component" value="Unassembled WGS sequence"/>
</dbReference>
<evidence type="ECO:0000313" key="3">
    <source>
        <dbReference type="Proteomes" id="UP000000311"/>
    </source>
</evidence>
<organism evidence="3">
    <name type="scientific">Camponotus floridanus</name>
    <name type="common">Florida carpenter ant</name>
    <dbReference type="NCBI Taxonomy" id="104421"/>
    <lineage>
        <taxon>Eukaryota</taxon>
        <taxon>Metazoa</taxon>
        <taxon>Ecdysozoa</taxon>
        <taxon>Arthropoda</taxon>
        <taxon>Hexapoda</taxon>
        <taxon>Insecta</taxon>
        <taxon>Pterygota</taxon>
        <taxon>Neoptera</taxon>
        <taxon>Endopterygota</taxon>
        <taxon>Hymenoptera</taxon>
        <taxon>Apocrita</taxon>
        <taxon>Aculeata</taxon>
        <taxon>Formicoidea</taxon>
        <taxon>Formicidae</taxon>
        <taxon>Formicinae</taxon>
        <taxon>Camponotus</taxon>
    </lineage>
</organism>
<evidence type="ECO:0000313" key="2">
    <source>
        <dbReference type="EMBL" id="EFN65678.1"/>
    </source>
</evidence>
<proteinExistence type="predicted"/>
<feature type="region of interest" description="Disordered" evidence="1">
    <location>
        <begin position="131"/>
        <end position="151"/>
    </location>
</feature>
<feature type="region of interest" description="Disordered" evidence="1">
    <location>
        <begin position="246"/>
        <end position="308"/>
    </location>
</feature>
<reference evidence="2 3" key="1">
    <citation type="journal article" date="2010" name="Science">
        <title>Genomic comparison of the ants Camponotus floridanus and Harpegnathos saltator.</title>
        <authorList>
            <person name="Bonasio R."/>
            <person name="Zhang G."/>
            <person name="Ye C."/>
            <person name="Mutti N.S."/>
            <person name="Fang X."/>
            <person name="Qin N."/>
            <person name="Donahue G."/>
            <person name="Yang P."/>
            <person name="Li Q."/>
            <person name="Li C."/>
            <person name="Zhang P."/>
            <person name="Huang Z."/>
            <person name="Berger S.L."/>
            <person name="Reinberg D."/>
            <person name="Wang J."/>
            <person name="Liebig J."/>
        </authorList>
    </citation>
    <scope>NUCLEOTIDE SEQUENCE [LARGE SCALE GENOMIC DNA]</scope>
    <source>
        <strain evidence="3">C129</strain>
    </source>
</reference>
<sequence length="308" mass="34690">MPFLFPLLPPVVLPRPRKANKPSNSSGILRDSGLPLETSNKSRALIFRESSLRLSKRPYFRKLPACGYVHAHPLRKWNARKIEQKKESETIYIVYIAQAIQLGSCSSYRRYNALSGTGRYVINIHKRRSSTVAGDEEARGRSKRQPSGSQELRVVADEEFRSGRIARPWQTPLMYNAPELCGTNKSASRACTGRHGQAFDTHGNERVTESKRVTERCHGLKQIWPSVTQHQTTSQTPSLPLPFSHTGGAQAKSIARRDPAVTPYGKDQRSYLLCPSPFYNESETGREGSECGRKRSQRETEHDLAREG</sequence>
<gene>
    <name evidence="2" type="ORF">EAG_10935</name>
</gene>
<evidence type="ECO:0000256" key="1">
    <source>
        <dbReference type="SAM" id="MobiDB-lite"/>
    </source>
</evidence>
<feature type="compositionally biased region" description="Basic and acidic residues" evidence="1">
    <location>
        <begin position="283"/>
        <end position="308"/>
    </location>
</feature>